<dbReference type="PANTHER" id="PTHR43033">
    <property type="entry name" value="TRNA(ILE)-LYSIDINE SYNTHASE-RELATED"/>
    <property type="match status" value="1"/>
</dbReference>
<comment type="subcellular location">
    <subcellularLocation>
        <location evidence="1 8">Cytoplasm</location>
    </subcellularLocation>
</comment>
<proteinExistence type="inferred from homology"/>
<keyword evidence="5 8" id="KW-0547">Nucleotide-binding</keyword>
<dbReference type="Gene3D" id="3.40.50.620">
    <property type="entry name" value="HUPs"/>
    <property type="match status" value="1"/>
</dbReference>
<dbReference type="NCBIfam" id="TIGR02432">
    <property type="entry name" value="lysidine_TilS_N"/>
    <property type="match status" value="1"/>
</dbReference>
<dbReference type="InterPro" id="IPR012795">
    <property type="entry name" value="tRNA_Ile_lys_synt_N"/>
</dbReference>
<accession>A0A653ALC5</accession>
<dbReference type="Pfam" id="PF11734">
    <property type="entry name" value="TilS_C"/>
    <property type="match status" value="1"/>
</dbReference>
<evidence type="ECO:0000256" key="2">
    <source>
        <dbReference type="ARBA" id="ARBA00022490"/>
    </source>
</evidence>
<dbReference type="Gene3D" id="1.20.59.20">
    <property type="match status" value="1"/>
</dbReference>
<dbReference type="SUPFAM" id="SSF56037">
    <property type="entry name" value="PheT/TilS domain"/>
    <property type="match status" value="1"/>
</dbReference>
<dbReference type="SUPFAM" id="SSF52402">
    <property type="entry name" value="Adenine nucleotide alpha hydrolases-like"/>
    <property type="match status" value="1"/>
</dbReference>
<keyword evidence="6 8" id="KW-0067">ATP-binding</keyword>
<keyword evidence="3 8" id="KW-0436">Ligase</keyword>
<name>A0A653ALC5_9CLOT</name>
<sequence>MFTINIYIRKINIYYVFNKKIGSVCLKDKVITYIRKNKLIEPGDNVLVALSGGPDSVCLLDILYKLKDKLNITLGAVHINHMLRGEDSDKDEEYVIELCNKIGIPSYIKRVDINAYSAENKMSSEMAGRKVRYDFFEEVMKNGKYNKIATAHNANDQAETIIFRLIRGSGLEGLGGIKAYRDNKIIRPILCLDREEVEEYIRKENLNPRIDKTNFEKIYNRNKIRLDILPYIKEYFNEDIIKTLNRTAGLLQKDNEFLESESLKVYQKYCIEYDKYFIIKKDAFTNHDSIISRMLRNALIRYSNQTYDFEMKHIYEIMDLARKDTGKIVNLPKNIFVENIYGDIYIKNKLNQKKIDSNKIRLNKLDIDNKKIDFQDFFIQFTVMKNDKNINLKENEFIKYFEFDKIEDEILLKTREDGDRMIPLGMKGNKKVKDIFIDMKVPKDLRDLIPILCFDSRIAWVIGVRTSEEYRISNNSKNILKVIVSRKEH</sequence>
<dbReference type="InterPro" id="IPR012796">
    <property type="entry name" value="Lysidine-tRNA-synth_C"/>
</dbReference>
<comment type="catalytic activity">
    <reaction evidence="7 8">
        <text>cytidine(34) in tRNA(Ile2) + L-lysine + ATP = lysidine(34) in tRNA(Ile2) + AMP + diphosphate + H(+)</text>
        <dbReference type="Rhea" id="RHEA:43744"/>
        <dbReference type="Rhea" id="RHEA-COMP:10625"/>
        <dbReference type="Rhea" id="RHEA-COMP:10670"/>
        <dbReference type="ChEBI" id="CHEBI:15378"/>
        <dbReference type="ChEBI" id="CHEBI:30616"/>
        <dbReference type="ChEBI" id="CHEBI:32551"/>
        <dbReference type="ChEBI" id="CHEBI:33019"/>
        <dbReference type="ChEBI" id="CHEBI:82748"/>
        <dbReference type="ChEBI" id="CHEBI:83665"/>
        <dbReference type="ChEBI" id="CHEBI:456215"/>
        <dbReference type="EC" id="6.3.4.19"/>
    </reaction>
</comment>
<comment type="domain">
    <text evidence="8">The N-terminal region contains the highly conserved SGGXDS motif, predicted to be a P-loop motif involved in ATP binding.</text>
</comment>
<dbReference type="InterPro" id="IPR012094">
    <property type="entry name" value="tRNA_Ile_lys_synt"/>
</dbReference>
<dbReference type="EC" id="6.3.4.19" evidence="8"/>
<evidence type="ECO:0000256" key="4">
    <source>
        <dbReference type="ARBA" id="ARBA00022694"/>
    </source>
</evidence>
<evidence type="ECO:0000259" key="9">
    <source>
        <dbReference type="SMART" id="SM00977"/>
    </source>
</evidence>
<reference evidence="10" key="2">
    <citation type="submission" date="2022-10" db="EMBL/GenBank/DDBJ databases">
        <authorList>
            <person name="Aires J."/>
            <person name="Mesa V."/>
        </authorList>
    </citation>
    <scope>NUCLEOTIDE SEQUENCE</scope>
    <source>
        <strain evidence="10">Clostridium neonatale JD116</strain>
    </source>
</reference>
<protein>
    <recommendedName>
        <fullName evidence="8">tRNA(Ile)-lysidine synthase</fullName>
        <ecNumber evidence="8">6.3.4.19</ecNumber>
    </recommendedName>
    <alternativeName>
        <fullName evidence="8">tRNA(Ile)-2-lysyl-cytidine synthase</fullName>
    </alternativeName>
    <alternativeName>
        <fullName evidence="8">tRNA(Ile)-lysidine synthetase</fullName>
    </alternativeName>
</protein>
<evidence type="ECO:0000256" key="7">
    <source>
        <dbReference type="ARBA" id="ARBA00048539"/>
    </source>
</evidence>
<dbReference type="SUPFAM" id="SSF82829">
    <property type="entry name" value="MesJ substrate recognition domain-like"/>
    <property type="match status" value="1"/>
</dbReference>
<dbReference type="Pfam" id="PF01171">
    <property type="entry name" value="ATP_bind_3"/>
    <property type="match status" value="1"/>
</dbReference>
<dbReference type="InterPro" id="IPR014729">
    <property type="entry name" value="Rossmann-like_a/b/a_fold"/>
</dbReference>
<dbReference type="PANTHER" id="PTHR43033:SF1">
    <property type="entry name" value="TRNA(ILE)-LYSIDINE SYNTHASE-RELATED"/>
    <property type="match status" value="1"/>
</dbReference>
<dbReference type="NCBIfam" id="TIGR02433">
    <property type="entry name" value="lysidine_TilS_C"/>
    <property type="match status" value="1"/>
</dbReference>
<evidence type="ECO:0000313" key="12">
    <source>
        <dbReference type="Proteomes" id="UP000431451"/>
    </source>
</evidence>
<dbReference type="Proteomes" id="UP001189143">
    <property type="component" value="Unassembled WGS sequence"/>
</dbReference>
<evidence type="ECO:0000256" key="6">
    <source>
        <dbReference type="ARBA" id="ARBA00022840"/>
    </source>
</evidence>
<feature type="binding site" evidence="8">
    <location>
        <begin position="51"/>
        <end position="56"/>
    </location>
    <ligand>
        <name>ATP</name>
        <dbReference type="ChEBI" id="CHEBI:30616"/>
    </ligand>
</feature>
<dbReference type="SMART" id="SM00977">
    <property type="entry name" value="TilS_C"/>
    <property type="match status" value="1"/>
</dbReference>
<reference evidence="11 12" key="1">
    <citation type="submission" date="2018-06" db="EMBL/GenBank/DDBJ databases">
        <authorList>
            <consortium name="IHU Genomes"/>
        </authorList>
    </citation>
    <scope>NUCLEOTIDE SEQUENCE [LARGE SCALE GENOMIC DNA]</scope>
    <source>
        <strain evidence="11 12">NEC25</strain>
    </source>
</reference>
<dbReference type="EMBL" id="UWJD01000001">
    <property type="protein sequence ID" value="VCT82579.1"/>
    <property type="molecule type" value="Genomic_DNA"/>
</dbReference>
<dbReference type="CDD" id="cd01992">
    <property type="entry name" value="TilS_N"/>
    <property type="match status" value="1"/>
</dbReference>
<keyword evidence="2 8" id="KW-0963">Cytoplasm</keyword>
<dbReference type="AlphaFoldDB" id="A0A653ALC5"/>
<dbReference type="InterPro" id="IPR011063">
    <property type="entry name" value="TilS/TtcA_N"/>
</dbReference>
<comment type="similarity">
    <text evidence="8">Belongs to the tRNA(Ile)-lysidine synthase family.</text>
</comment>
<dbReference type="GO" id="GO:0005737">
    <property type="term" value="C:cytoplasm"/>
    <property type="evidence" value="ECO:0007669"/>
    <property type="project" value="UniProtKB-SubCell"/>
</dbReference>
<evidence type="ECO:0000256" key="5">
    <source>
        <dbReference type="ARBA" id="ARBA00022741"/>
    </source>
</evidence>
<dbReference type="HAMAP" id="MF_01161">
    <property type="entry name" value="tRNA_Ile_lys_synt"/>
    <property type="match status" value="1"/>
</dbReference>
<evidence type="ECO:0000313" key="11">
    <source>
        <dbReference type="EMBL" id="VCT82579.1"/>
    </source>
</evidence>
<comment type="function">
    <text evidence="8">Ligates lysine onto the cytidine present at position 34 of the AUA codon-specific tRNA(Ile) that contains the anticodon CAU, in an ATP-dependent manner. Cytidine is converted to lysidine, thus changing the amino acid specificity of the tRNA from methionine to isoleucine.</text>
</comment>
<keyword evidence="4 8" id="KW-0819">tRNA processing</keyword>
<dbReference type="EMBL" id="CAMTCP010000261">
    <property type="protein sequence ID" value="CAI3662381.1"/>
    <property type="molecule type" value="Genomic_DNA"/>
</dbReference>
<dbReference type="GO" id="GO:0005524">
    <property type="term" value="F:ATP binding"/>
    <property type="evidence" value="ECO:0007669"/>
    <property type="project" value="UniProtKB-UniRule"/>
</dbReference>
<evidence type="ECO:0000313" key="10">
    <source>
        <dbReference type="EMBL" id="CAI3662381.1"/>
    </source>
</evidence>
<evidence type="ECO:0000256" key="3">
    <source>
        <dbReference type="ARBA" id="ARBA00022598"/>
    </source>
</evidence>
<dbReference type="Proteomes" id="UP000431451">
    <property type="component" value="Unassembled WGS sequence"/>
</dbReference>
<dbReference type="GO" id="GO:0006400">
    <property type="term" value="P:tRNA modification"/>
    <property type="evidence" value="ECO:0007669"/>
    <property type="project" value="UniProtKB-UniRule"/>
</dbReference>
<dbReference type="GO" id="GO:0032267">
    <property type="term" value="F:tRNA(Ile)-lysidine synthase activity"/>
    <property type="evidence" value="ECO:0007669"/>
    <property type="project" value="UniProtKB-EC"/>
</dbReference>
<feature type="domain" description="Lysidine-tRNA(Ile) synthetase C-terminal" evidence="9">
    <location>
        <begin position="410"/>
        <end position="482"/>
    </location>
</feature>
<organism evidence="11 12">
    <name type="scientific">Clostridium neonatale</name>
    <dbReference type="NCBI Taxonomy" id="137838"/>
    <lineage>
        <taxon>Bacteria</taxon>
        <taxon>Bacillati</taxon>
        <taxon>Bacillota</taxon>
        <taxon>Clostridia</taxon>
        <taxon>Eubacteriales</taxon>
        <taxon>Clostridiaceae</taxon>
        <taxon>Clostridium</taxon>
    </lineage>
</organism>
<evidence type="ECO:0000256" key="8">
    <source>
        <dbReference type="HAMAP-Rule" id="MF_01161"/>
    </source>
</evidence>
<evidence type="ECO:0000256" key="1">
    <source>
        <dbReference type="ARBA" id="ARBA00004496"/>
    </source>
</evidence>
<gene>
    <name evidence="11" type="primary">tilS_1</name>
    <name evidence="8 10" type="synonym">tilS</name>
    <name evidence="10" type="ORF">CNEO2_610003</name>
    <name evidence="11" type="ORF">CNEONATNEC25_00131</name>
</gene>